<accession>A0A4V1LT90</accession>
<dbReference type="Proteomes" id="UP000290287">
    <property type="component" value="Unassembled WGS sequence"/>
</dbReference>
<sequence length="60" mass="6755">MCFSEISQKRLNIERKLALLVSKFGLGSGLYEKMSKTANVVVFQKSAPLVHKQALTNMRN</sequence>
<comment type="caution">
    <text evidence="1">The sequence shown here is derived from an EMBL/GenBank/DDBJ whole genome shotgun (WGS) entry which is preliminary data.</text>
</comment>
<protein>
    <submittedName>
        <fullName evidence="1">Uncharacterized protein</fullName>
    </submittedName>
</protein>
<organism evidence="1 2">
    <name type="scientific">Veronia nyctiphanis</name>
    <dbReference type="NCBI Taxonomy" id="1278244"/>
    <lineage>
        <taxon>Bacteria</taxon>
        <taxon>Pseudomonadati</taxon>
        <taxon>Pseudomonadota</taxon>
        <taxon>Gammaproteobacteria</taxon>
        <taxon>Vibrionales</taxon>
        <taxon>Vibrionaceae</taxon>
        <taxon>Veronia</taxon>
    </lineage>
</organism>
<keyword evidence="2" id="KW-1185">Reference proteome</keyword>
<reference evidence="1 2" key="1">
    <citation type="submission" date="2017-10" db="EMBL/GenBank/DDBJ databases">
        <title>Nyctiphanis sp. nov., isolated from the stomach of the euphausiid Nyctiphanes simplex (Hansen, 1911) in the Gulf of California.</title>
        <authorList>
            <person name="Gomez-Gil B."/>
            <person name="Aguilar-Mendez M."/>
            <person name="Lopez-Cortes A."/>
            <person name="Gomez-Gutierrez J."/>
            <person name="Roque A."/>
            <person name="Lang E."/>
            <person name="Gonzalez-Castillo A."/>
        </authorList>
    </citation>
    <scope>NUCLEOTIDE SEQUENCE [LARGE SCALE GENOMIC DNA]</scope>
    <source>
        <strain evidence="1 2">CAIM 600</strain>
    </source>
</reference>
<proteinExistence type="predicted"/>
<dbReference type="AlphaFoldDB" id="A0A4V1LT90"/>
<evidence type="ECO:0000313" key="2">
    <source>
        <dbReference type="Proteomes" id="UP000290287"/>
    </source>
</evidence>
<gene>
    <name evidence="1" type="ORF">CS022_04815</name>
</gene>
<name>A0A4V1LT90_9GAMM</name>
<dbReference type="EMBL" id="PEIB01000003">
    <property type="protein sequence ID" value="RXJ74368.1"/>
    <property type="molecule type" value="Genomic_DNA"/>
</dbReference>
<evidence type="ECO:0000313" key="1">
    <source>
        <dbReference type="EMBL" id="RXJ74368.1"/>
    </source>
</evidence>